<evidence type="ECO:0000259" key="5">
    <source>
        <dbReference type="PROSITE" id="PS50977"/>
    </source>
</evidence>
<dbReference type="SUPFAM" id="SSF48498">
    <property type="entry name" value="Tetracyclin repressor-like, C-terminal domain"/>
    <property type="match status" value="1"/>
</dbReference>
<dbReference type="PRINTS" id="PR00455">
    <property type="entry name" value="HTHTETR"/>
</dbReference>
<sequence>MTAMGTREALVCAAENLMRSKGYAAFSYADLVDTVGIKKASIHHHFPTKEDLGVAIVEAYIDRVRIDFERIEQLHQDLEGRLKAFFLAFSASSEGGLLPLCGALAAEMAALPVGLQRLTHHFFDLQLKWLTKIFDVGVVNGEIPAVPGTRQKAFQLLSALEGASFINWALKDGETLDWSFVRLVAGLAK</sequence>
<dbReference type="InterPro" id="IPR009057">
    <property type="entry name" value="Homeodomain-like_sf"/>
</dbReference>
<dbReference type="SUPFAM" id="SSF46689">
    <property type="entry name" value="Homeodomain-like"/>
    <property type="match status" value="1"/>
</dbReference>
<dbReference type="KEGG" id="cuh:BJN34_22370"/>
<dbReference type="InterPro" id="IPR001647">
    <property type="entry name" value="HTH_TetR"/>
</dbReference>
<accession>A0A1U9UVA3</accession>
<feature type="domain" description="HTH tetR-type" evidence="5">
    <location>
        <begin position="4"/>
        <end position="64"/>
    </location>
</feature>
<keyword evidence="1" id="KW-0805">Transcription regulation</keyword>
<dbReference type="InterPro" id="IPR036271">
    <property type="entry name" value="Tet_transcr_reg_TetR-rel_C_sf"/>
</dbReference>
<evidence type="ECO:0000256" key="1">
    <source>
        <dbReference type="ARBA" id="ARBA00023015"/>
    </source>
</evidence>
<dbReference type="Pfam" id="PF00440">
    <property type="entry name" value="TetR_N"/>
    <property type="match status" value="1"/>
</dbReference>
<protein>
    <submittedName>
        <fullName evidence="6">TetR family transcriptional regulator</fullName>
    </submittedName>
</protein>
<gene>
    <name evidence="6" type="ORF">BJN34_22370</name>
</gene>
<evidence type="ECO:0000256" key="2">
    <source>
        <dbReference type="ARBA" id="ARBA00023125"/>
    </source>
</evidence>
<name>A0A1U9UVA3_CUPNE</name>
<keyword evidence="3" id="KW-0804">Transcription</keyword>
<dbReference type="GO" id="GO:0003677">
    <property type="term" value="F:DNA binding"/>
    <property type="evidence" value="ECO:0007669"/>
    <property type="project" value="UniProtKB-UniRule"/>
</dbReference>
<dbReference type="PROSITE" id="PS50977">
    <property type="entry name" value="HTH_TETR_2"/>
    <property type="match status" value="1"/>
</dbReference>
<proteinExistence type="predicted"/>
<evidence type="ECO:0000256" key="4">
    <source>
        <dbReference type="PROSITE-ProRule" id="PRU00335"/>
    </source>
</evidence>
<reference evidence="7" key="1">
    <citation type="submission" date="2017-02" db="EMBL/GenBank/DDBJ databases">
        <title>Complete genome sequence of Cupriavidus necator strain NH9, a 3-chlorobenzoate degrader.</title>
        <authorList>
            <person name="Moriuchi R."/>
            <person name="Dohra H."/>
            <person name="Ogawa N."/>
        </authorList>
    </citation>
    <scope>NUCLEOTIDE SEQUENCE [LARGE SCALE GENOMIC DNA]</scope>
    <source>
        <strain evidence="7">NH9</strain>
    </source>
</reference>
<evidence type="ECO:0000313" key="7">
    <source>
        <dbReference type="Proteomes" id="UP000189627"/>
    </source>
</evidence>
<feature type="DNA-binding region" description="H-T-H motif" evidence="4">
    <location>
        <begin position="27"/>
        <end position="46"/>
    </location>
</feature>
<keyword evidence="2 4" id="KW-0238">DNA-binding</keyword>
<dbReference type="Proteomes" id="UP000189627">
    <property type="component" value="Chromosome 2"/>
</dbReference>
<dbReference type="EMBL" id="CP017758">
    <property type="protein sequence ID" value="AQV96614.1"/>
    <property type="molecule type" value="Genomic_DNA"/>
</dbReference>
<dbReference type="PANTHER" id="PTHR47506:SF1">
    <property type="entry name" value="HTH-TYPE TRANSCRIPTIONAL REGULATOR YJDC"/>
    <property type="match status" value="1"/>
</dbReference>
<dbReference type="AlphaFoldDB" id="A0A1U9UVA3"/>
<dbReference type="Gene3D" id="1.10.357.10">
    <property type="entry name" value="Tetracycline Repressor, domain 2"/>
    <property type="match status" value="1"/>
</dbReference>
<evidence type="ECO:0000256" key="3">
    <source>
        <dbReference type="ARBA" id="ARBA00023163"/>
    </source>
</evidence>
<dbReference type="PANTHER" id="PTHR47506">
    <property type="entry name" value="TRANSCRIPTIONAL REGULATORY PROTEIN"/>
    <property type="match status" value="1"/>
</dbReference>
<organism evidence="6 7">
    <name type="scientific">Cupriavidus necator</name>
    <name type="common">Alcaligenes eutrophus</name>
    <name type="synonym">Ralstonia eutropha</name>
    <dbReference type="NCBI Taxonomy" id="106590"/>
    <lineage>
        <taxon>Bacteria</taxon>
        <taxon>Pseudomonadati</taxon>
        <taxon>Pseudomonadota</taxon>
        <taxon>Betaproteobacteria</taxon>
        <taxon>Burkholderiales</taxon>
        <taxon>Burkholderiaceae</taxon>
        <taxon>Cupriavidus</taxon>
    </lineage>
</organism>
<evidence type="ECO:0000313" key="6">
    <source>
        <dbReference type="EMBL" id="AQV96614.1"/>
    </source>
</evidence>
<dbReference type="RefSeq" id="WP_234825092.1">
    <property type="nucleotide sequence ID" value="NZ_CP017758.1"/>
</dbReference>